<feature type="non-terminal residue" evidence="3">
    <location>
        <position position="606"/>
    </location>
</feature>
<reference evidence="3" key="1">
    <citation type="submission" date="2022-02" db="EMBL/GenBank/DDBJ databases">
        <authorList>
            <person name="King R."/>
        </authorList>
    </citation>
    <scope>NUCLEOTIDE SEQUENCE</scope>
</reference>
<feature type="region of interest" description="Disordered" evidence="1">
    <location>
        <begin position="1"/>
        <end position="42"/>
    </location>
</feature>
<feature type="domain" description="Tudor" evidence="2">
    <location>
        <begin position="278"/>
        <end position="337"/>
    </location>
</feature>
<dbReference type="GO" id="GO:0005737">
    <property type="term" value="C:cytoplasm"/>
    <property type="evidence" value="ECO:0007669"/>
    <property type="project" value="UniProtKB-ARBA"/>
</dbReference>
<evidence type="ECO:0000313" key="3">
    <source>
        <dbReference type="EMBL" id="CAH1641811.1"/>
    </source>
</evidence>
<dbReference type="Gene3D" id="2.40.50.90">
    <property type="match status" value="2"/>
</dbReference>
<dbReference type="Pfam" id="PF00567">
    <property type="entry name" value="TUDOR"/>
    <property type="match status" value="2"/>
</dbReference>
<dbReference type="EMBL" id="LR824555">
    <property type="protein sequence ID" value="CAH1641811.1"/>
    <property type="molecule type" value="Genomic_DNA"/>
</dbReference>
<gene>
    <name evidence="3" type="ORF">SPLIT_LOCUS7167</name>
</gene>
<dbReference type="Proteomes" id="UP001153321">
    <property type="component" value="Chromosome 24"/>
</dbReference>
<evidence type="ECO:0000259" key="2">
    <source>
        <dbReference type="PROSITE" id="PS50304"/>
    </source>
</evidence>
<feature type="compositionally biased region" description="Basic and acidic residues" evidence="1">
    <location>
        <begin position="27"/>
        <end position="38"/>
    </location>
</feature>
<sequence length="606" mass="69773">MMDEKLPKSLKPLPSSPNEAQTGPTDKNAEDEVAKEDPSPSFFEDWLPPELLVREFTALPTYIDKKGIIYLYDSHIKHTRELIRKELIAISCVNYKDPDPEAMFRKWSVGQPCVVLESTYEPFRGRVLESNQKRDLFIVNIIGYEGTVALAEIRYTSGVHPEELMNTVSSTKMEIAEEGNMDENSLVKSMESLLCNPNEPQAVPADKNTEYEVAKEDPSLSFFEDWLPPELQVREFTALPTHIDNKGIIYLYDVHLKHCLAKSCVSFKDPDPEAMFRKWSVGQQCVVLHSTNQPYRGRVLEVNQESKTCVVHNIDHGYVETCSFGKLREAVPLSHIPPHSLRCSLNRIRPKGTTWDEETLNYLRKSIVEKECFVKVVGDEVDGVVPIELRYETLWVNDYLVNVQRAEYQDSWIIKKNKELIIQAGSSSKENEDSAITAKFPTYPKYYGNKFICDIVEIHDVNTLPVHLMFDDESVYTIYEDMSMKLQCEYVNMSPLDGIFENKPCIALCSADNHWYRASIQQYNKTQGLVKIRYVDHGHTDVIPVADIREISQKWLKHPPATLSVKLFGLHLNRDKEISEVVKHFSEVFIERFFLRELFIVNIIGY</sequence>
<dbReference type="SUPFAM" id="SSF63748">
    <property type="entry name" value="Tudor/PWWP/MBT"/>
    <property type="match status" value="2"/>
</dbReference>
<dbReference type="InterPro" id="IPR035437">
    <property type="entry name" value="SNase_OB-fold_sf"/>
</dbReference>
<proteinExistence type="predicted"/>
<accession>A0A9P0I5H8</accession>
<dbReference type="Gene3D" id="2.30.30.140">
    <property type="match status" value="2"/>
</dbReference>
<keyword evidence="4" id="KW-1185">Reference proteome</keyword>
<dbReference type="InterPro" id="IPR002999">
    <property type="entry name" value="Tudor"/>
</dbReference>
<evidence type="ECO:0000313" key="4">
    <source>
        <dbReference type="Proteomes" id="UP001153321"/>
    </source>
</evidence>
<dbReference type="AlphaFoldDB" id="A0A9P0I5H8"/>
<evidence type="ECO:0000256" key="1">
    <source>
        <dbReference type="SAM" id="MobiDB-lite"/>
    </source>
</evidence>
<feature type="non-terminal residue" evidence="3">
    <location>
        <position position="1"/>
    </location>
</feature>
<organism evidence="3 4">
    <name type="scientific">Spodoptera littoralis</name>
    <name type="common">Egyptian cotton leafworm</name>
    <dbReference type="NCBI Taxonomy" id="7109"/>
    <lineage>
        <taxon>Eukaryota</taxon>
        <taxon>Metazoa</taxon>
        <taxon>Ecdysozoa</taxon>
        <taxon>Arthropoda</taxon>
        <taxon>Hexapoda</taxon>
        <taxon>Insecta</taxon>
        <taxon>Pterygota</taxon>
        <taxon>Neoptera</taxon>
        <taxon>Endopterygota</taxon>
        <taxon>Lepidoptera</taxon>
        <taxon>Glossata</taxon>
        <taxon>Ditrysia</taxon>
        <taxon>Noctuoidea</taxon>
        <taxon>Noctuidae</taxon>
        <taxon>Amphipyrinae</taxon>
        <taxon>Spodoptera</taxon>
    </lineage>
</organism>
<name>A0A9P0I5H8_SPOLI</name>
<feature type="domain" description="Tudor" evidence="2">
    <location>
        <begin position="498"/>
        <end position="558"/>
    </location>
</feature>
<dbReference type="PANTHER" id="PTHR16442:SF1">
    <property type="entry name" value="RING FINGER PROTEIN 17"/>
    <property type="match status" value="1"/>
</dbReference>
<dbReference type="PROSITE" id="PS50304">
    <property type="entry name" value="TUDOR"/>
    <property type="match status" value="2"/>
</dbReference>
<dbReference type="SMART" id="SM00333">
    <property type="entry name" value="TUDOR"/>
    <property type="match status" value="3"/>
</dbReference>
<dbReference type="PANTHER" id="PTHR16442">
    <property type="entry name" value="RING FINGER PROTEIN 17"/>
    <property type="match status" value="1"/>
</dbReference>
<protein>
    <recommendedName>
        <fullName evidence="2">Tudor domain-containing protein</fullName>
    </recommendedName>
</protein>